<dbReference type="InterPro" id="IPR011611">
    <property type="entry name" value="PfkB_dom"/>
</dbReference>
<keyword evidence="2" id="KW-0808">Transferase</keyword>
<sequence length="364" mass="39508">MEDISPESLEDNEVFFITMGEIILDELHFSNGDKMVEVLGGAGTYAALGARLHLPPPVSQSLYLMIEAGYDLPSSVEDSLRSWDTRLDVRKDPTKKTTRAKVVYEDATFGPKTFEYLASTMTLLPSRLRPLALSSASFHLICPPETLKEQIPGILALRQRHGMYQRPLFIWEPEGSFCSRDSLEAHLEAARLVDIFSPNRFEVSALFGSSGNPLDESSLETMCALFVDRGIGPLSKGTIVVRSDEHGCFAMSSALPFTSFPAHSSVVLPTRGGNAGHGGSKVVDPTGAGHAFLGGFTIGLIKTGSVIDAVGYGSVSATFALEQIGLPKFKRGSATEEETWNRDTVARRLRQYGSLGRSAESEQN</sequence>
<evidence type="ECO:0000313" key="2">
    <source>
        <dbReference type="EMBL" id="CZR70054.1"/>
    </source>
</evidence>
<feature type="domain" description="Carbohydrate kinase PfkB" evidence="1">
    <location>
        <begin position="31"/>
        <end position="325"/>
    </location>
</feature>
<dbReference type="PANTHER" id="PTHR47098:SF1">
    <property type="entry name" value="PFKB FAMILY CARBOHYDRATE KINASE SUPERFAMILY (AFU_ORTHOLOGUE AFUA_4G09500)"/>
    <property type="match status" value="1"/>
</dbReference>
<organism evidence="2 3">
    <name type="scientific">Phialocephala subalpina</name>
    <dbReference type="NCBI Taxonomy" id="576137"/>
    <lineage>
        <taxon>Eukaryota</taxon>
        <taxon>Fungi</taxon>
        <taxon>Dikarya</taxon>
        <taxon>Ascomycota</taxon>
        <taxon>Pezizomycotina</taxon>
        <taxon>Leotiomycetes</taxon>
        <taxon>Helotiales</taxon>
        <taxon>Mollisiaceae</taxon>
        <taxon>Phialocephala</taxon>
        <taxon>Phialocephala fortinii species complex</taxon>
    </lineage>
</organism>
<dbReference type="STRING" id="576137.A0A1L7XYH0"/>
<dbReference type="EMBL" id="FJOG01000091">
    <property type="protein sequence ID" value="CZR70054.1"/>
    <property type="molecule type" value="Genomic_DNA"/>
</dbReference>
<dbReference type="GO" id="GO:0016301">
    <property type="term" value="F:kinase activity"/>
    <property type="evidence" value="ECO:0007669"/>
    <property type="project" value="UniProtKB-KW"/>
</dbReference>
<accession>A0A1L7XYH0</accession>
<proteinExistence type="predicted"/>
<dbReference type="PANTHER" id="PTHR47098">
    <property type="entry name" value="PROTEIN MAK32"/>
    <property type="match status" value="1"/>
</dbReference>
<gene>
    <name evidence="2" type="ORF">PAC_19955</name>
</gene>
<dbReference type="SUPFAM" id="SSF53613">
    <property type="entry name" value="Ribokinase-like"/>
    <property type="match status" value="1"/>
</dbReference>
<keyword evidence="3" id="KW-1185">Reference proteome</keyword>
<dbReference type="AlphaFoldDB" id="A0A1L7XYH0"/>
<dbReference type="Gene3D" id="3.40.1190.20">
    <property type="match status" value="1"/>
</dbReference>
<evidence type="ECO:0000313" key="3">
    <source>
        <dbReference type="Proteomes" id="UP000184330"/>
    </source>
</evidence>
<dbReference type="Pfam" id="PF00294">
    <property type="entry name" value="PfkB"/>
    <property type="match status" value="1"/>
</dbReference>
<evidence type="ECO:0000259" key="1">
    <source>
        <dbReference type="Pfam" id="PF00294"/>
    </source>
</evidence>
<name>A0A1L7XYH0_9HELO</name>
<reference evidence="2 3" key="1">
    <citation type="submission" date="2016-03" db="EMBL/GenBank/DDBJ databases">
        <authorList>
            <person name="Ploux O."/>
        </authorList>
    </citation>
    <scope>NUCLEOTIDE SEQUENCE [LARGE SCALE GENOMIC DNA]</scope>
    <source>
        <strain evidence="2 3">UAMH 11012</strain>
    </source>
</reference>
<keyword evidence="2" id="KW-0418">Kinase</keyword>
<protein>
    <submittedName>
        <fullName evidence="2">Related to pfkB family carbohydrate kinase superfamily</fullName>
    </submittedName>
</protein>
<dbReference type="InterPro" id="IPR029056">
    <property type="entry name" value="Ribokinase-like"/>
</dbReference>
<dbReference type="Proteomes" id="UP000184330">
    <property type="component" value="Unassembled WGS sequence"/>
</dbReference>
<dbReference type="OrthoDB" id="497927at2759"/>